<accession>A0A174UR28</accession>
<dbReference type="PANTHER" id="PTHR35789">
    <property type="entry name" value="SPORE GERMINATION PROTEIN B3"/>
    <property type="match status" value="1"/>
</dbReference>
<comment type="caution">
    <text evidence="10">The sequence shown here is derived from an EMBL/GenBank/DDBJ whole genome shotgun (WGS) entry which is preliminary data.</text>
</comment>
<dbReference type="EMBL" id="MAPZ01000011">
    <property type="protein sequence ID" value="OBY11629.1"/>
    <property type="molecule type" value="Genomic_DNA"/>
</dbReference>
<proteinExistence type="inferred from homology"/>
<organism evidence="10 11">
    <name type="scientific">Clostridium paraputrificum</name>
    <dbReference type="NCBI Taxonomy" id="29363"/>
    <lineage>
        <taxon>Bacteria</taxon>
        <taxon>Bacillati</taxon>
        <taxon>Bacillota</taxon>
        <taxon>Clostridia</taxon>
        <taxon>Eubacteriales</taxon>
        <taxon>Clostridiaceae</taxon>
        <taxon>Clostridium</taxon>
    </lineage>
</organism>
<dbReference type="RefSeq" id="WP_034865805.1">
    <property type="nucleotide sequence ID" value="NZ_CABHIH010000002.1"/>
</dbReference>
<keyword evidence="11" id="KW-1185">Reference proteome</keyword>
<dbReference type="AlphaFoldDB" id="A0A174UR28"/>
<evidence type="ECO:0000256" key="2">
    <source>
        <dbReference type="ARBA" id="ARBA00007886"/>
    </source>
</evidence>
<evidence type="ECO:0000256" key="3">
    <source>
        <dbReference type="ARBA" id="ARBA00022544"/>
    </source>
</evidence>
<keyword evidence="3" id="KW-0309">Germination</keyword>
<gene>
    <name evidence="10" type="ORF">CP373A1_04360</name>
</gene>
<reference evidence="10 11" key="1">
    <citation type="submission" date="2016-06" db="EMBL/GenBank/DDBJ databases">
        <authorList>
            <person name="Kjaerup R.B."/>
            <person name="Dalgaard T.S."/>
            <person name="Juul-Madsen H.R."/>
        </authorList>
    </citation>
    <scope>NUCLEOTIDE SEQUENCE [LARGE SCALE GENOMIC DNA]</scope>
    <source>
        <strain evidence="10 11">373-A1</strain>
    </source>
</reference>
<evidence type="ECO:0000256" key="1">
    <source>
        <dbReference type="ARBA" id="ARBA00004635"/>
    </source>
</evidence>
<dbReference type="PROSITE" id="PS51257">
    <property type="entry name" value="PROKAR_LIPOPROTEIN"/>
    <property type="match status" value="1"/>
</dbReference>
<dbReference type="NCBIfam" id="TIGR02887">
    <property type="entry name" value="spore_ger_x_C"/>
    <property type="match status" value="1"/>
</dbReference>
<evidence type="ECO:0000256" key="6">
    <source>
        <dbReference type="ARBA" id="ARBA00023139"/>
    </source>
</evidence>
<dbReference type="GeneID" id="42774985"/>
<evidence type="ECO:0000256" key="7">
    <source>
        <dbReference type="ARBA" id="ARBA00023288"/>
    </source>
</evidence>
<evidence type="ECO:0000259" key="9">
    <source>
        <dbReference type="Pfam" id="PF25198"/>
    </source>
</evidence>
<dbReference type="InterPro" id="IPR038501">
    <property type="entry name" value="Spore_GerAC_C_sf"/>
</dbReference>
<evidence type="ECO:0000313" key="11">
    <source>
        <dbReference type="Proteomes" id="UP000092714"/>
    </source>
</evidence>
<dbReference type="GO" id="GO:0016020">
    <property type="term" value="C:membrane"/>
    <property type="evidence" value="ECO:0007669"/>
    <property type="project" value="UniProtKB-SubCell"/>
</dbReference>
<dbReference type="InterPro" id="IPR057336">
    <property type="entry name" value="GerAC_N"/>
</dbReference>
<dbReference type="Pfam" id="PF25198">
    <property type="entry name" value="Spore_GerAC_N"/>
    <property type="match status" value="1"/>
</dbReference>
<dbReference type="Proteomes" id="UP000092714">
    <property type="component" value="Unassembled WGS sequence"/>
</dbReference>
<sequence length="371" mass="42583">MKRKLASILSIIIFSILFIGCFNYREINKITFATSIIFDRDEYDNVILYIDCVRPYRNANESSDRGRRVIFKGTGKTSLEAIREMNVKSSNRINFSQVRAYIFTEQAARKGVKKYIDLINNDQEFGFKPYMFTYFGDVDTLLDVTSNDEEYLGLYLDQLVEKNRNNAKVISANVNDYITKSLVASNISYMGAFIINEDALDKKIELNGGVIMKDNHMIDRLEQKDVVSYNLLTRRVNDGTLEIPNPDEKDKFVTLDILEDNLNTKVRIDGDKVILEKNINLKVSIGEIQGSLIVDDEALETLKVDEEEKIKIYLNDFFKNYKEKGIDILGVRRLVEEYYPVNSVEDILGSTELKLNIDLVIDGSSLVRDSL</sequence>
<dbReference type="eggNOG" id="ENOG5032SZ5">
    <property type="taxonomic scope" value="Bacteria"/>
</dbReference>
<feature type="domain" description="Spore germination protein N-terminal" evidence="9">
    <location>
        <begin position="23"/>
        <end position="180"/>
    </location>
</feature>
<evidence type="ECO:0000313" key="10">
    <source>
        <dbReference type="EMBL" id="OBY11629.1"/>
    </source>
</evidence>
<dbReference type="InterPro" id="IPR008844">
    <property type="entry name" value="Spore_GerAC-like"/>
</dbReference>
<keyword evidence="7" id="KW-0449">Lipoprotein</keyword>
<evidence type="ECO:0000256" key="5">
    <source>
        <dbReference type="ARBA" id="ARBA00023136"/>
    </source>
</evidence>
<comment type="subcellular location">
    <subcellularLocation>
        <location evidence="1">Membrane</location>
        <topology evidence="1">Lipid-anchor</topology>
    </subcellularLocation>
</comment>
<dbReference type="Gene3D" id="3.30.300.210">
    <property type="entry name" value="Nutrient germinant receptor protein C, domain 3"/>
    <property type="match status" value="1"/>
</dbReference>
<protein>
    <submittedName>
        <fullName evidence="10">Spore gernimation protein</fullName>
    </submittedName>
</protein>
<dbReference type="PANTHER" id="PTHR35789:SF1">
    <property type="entry name" value="SPORE GERMINATION PROTEIN B3"/>
    <property type="match status" value="1"/>
</dbReference>
<evidence type="ECO:0000259" key="8">
    <source>
        <dbReference type="Pfam" id="PF05504"/>
    </source>
</evidence>
<name>A0A174UR28_9CLOT</name>
<keyword evidence="5" id="KW-0472">Membrane</keyword>
<dbReference type="GO" id="GO:0009847">
    <property type="term" value="P:spore germination"/>
    <property type="evidence" value="ECO:0007669"/>
    <property type="project" value="InterPro"/>
</dbReference>
<feature type="domain" description="Spore germination GerAC-like C-terminal" evidence="8">
    <location>
        <begin position="208"/>
        <end position="341"/>
    </location>
</feature>
<keyword evidence="4" id="KW-0732">Signal</keyword>
<evidence type="ECO:0000256" key="4">
    <source>
        <dbReference type="ARBA" id="ARBA00022729"/>
    </source>
</evidence>
<keyword evidence="6" id="KW-0564">Palmitate</keyword>
<dbReference type="Pfam" id="PF05504">
    <property type="entry name" value="Spore_GerAC"/>
    <property type="match status" value="1"/>
</dbReference>
<comment type="similarity">
    <text evidence="2">Belongs to the GerABKC lipoprotein family.</text>
</comment>
<dbReference type="InterPro" id="IPR046953">
    <property type="entry name" value="Spore_GerAC-like_C"/>
</dbReference>
<dbReference type="OrthoDB" id="1880153at2"/>